<dbReference type="RefSeq" id="WP_124327307.1">
    <property type="nucleotide sequence ID" value="NZ_BEXT01000001.1"/>
</dbReference>
<keyword evidence="2" id="KW-1185">Reference proteome</keyword>
<accession>A0A401FS93</accession>
<name>A0A401FS93_9BACT</name>
<dbReference type="Gene3D" id="3.30.420.40">
    <property type="match status" value="2"/>
</dbReference>
<comment type="caution">
    <text evidence="1">The sequence shown here is derived from an EMBL/GenBank/DDBJ whole genome shotgun (WGS) entry which is preliminary data.</text>
</comment>
<dbReference type="AlphaFoldDB" id="A0A401FS93"/>
<evidence type="ECO:0000313" key="2">
    <source>
        <dbReference type="Proteomes" id="UP000288096"/>
    </source>
</evidence>
<sequence length="329" mass="35828">MTGRHTAFLGHGLGSRLRKMIRFQWQRPVTGVEITGTSVKIARLEKIGTGWALSALGSAPVPPGALNLAYGKPNIPDTEPVKAAIRAAMAQVGGTIPRAGLSLPGEVVKVVVREFEALPKTGAEVGRMLRWWAEKTFRIPGPALSVSYHHIGKTQNGLIRLLITLGFREVIREYEDLLSALKIDAEVVRPASVNQFNFYSSAMPDSGTVAWLGFSEKAFSFLVAEAGQILFFSGVRTGPGDPAFIRDLDMTLQHYAESCPDRKIEALCMPYPDNYWHLAEELPRIITSEVILLDETRLITLPDPAGEDLPARHLAAYSAAMGAAISLAQ</sequence>
<proteinExistence type="predicted"/>
<dbReference type="EMBL" id="BEXT01000001">
    <property type="protein sequence ID" value="GBC59828.1"/>
    <property type="molecule type" value="Genomic_DNA"/>
</dbReference>
<dbReference type="Proteomes" id="UP000288096">
    <property type="component" value="Unassembled WGS sequence"/>
</dbReference>
<evidence type="ECO:0008006" key="3">
    <source>
        <dbReference type="Google" id="ProtNLM"/>
    </source>
</evidence>
<reference evidence="2" key="2">
    <citation type="submission" date="2019-01" db="EMBL/GenBank/DDBJ databases">
        <title>Genome sequence of Desulfonema ishimotonii strain Tokyo 01.</title>
        <authorList>
            <person name="Fukui M."/>
        </authorList>
    </citation>
    <scope>NUCLEOTIDE SEQUENCE [LARGE SCALE GENOMIC DNA]</scope>
    <source>
        <strain evidence="2">Tokyo 01</strain>
    </source>
</reference>
<protein>
    <recommendedName>
        <fullName evidence="3">Pilus assembly protein PilM</fullName>
    </recommendedName>
</protein>
<evidence type="ECO:0000313" key="1">
    <source>
        <dbReference type="EMBL" id="GBC59828.1"/>
    </source>
</evidence>
<organism evidence="1 2">
    <name type="scientific">Desulfonema ishimotonii</name>
    <dbReference type="NCBI Taxonomy" id="45657"/>
    <lineage>
        <taxon>Bacteria</taxon>
        <taxon>Pseudomonadati</taxon>
        <taxon>Thermodesulfobacteriota</taxon>
        <taxon>Desulfobacteria</taxon>
        <taxon>Desulfobacterales</taxon>
        <taxon>Desulfococcaceae</taxon>
        <taxon>Desulfonema</taxon>
    </lineage>
</organism>
<reference evidence="2" key="1">
    <citation type="submission" date="2017-11" db="EMBL/GenBank/DDBJ databases">
        <authorList>
            <person name="Watanabe M."/>
            <person name="Kojima H."/>
        </authorList>
    </citation>
    <scope>NUCLEOTIDE SEQUENCE [LARGE SCALE GENOMIC DNA]</scope>
    <source>
        <strain evidence="2">Tokyo 01</strain>
    </source>
</reference>
<gene>
    <name evidence="1" type="ORF">DENIS_0769</name>
</gene>
<dbReference type="Gene3D" id="3.30.1490.300">
    <property type="match status" value="1"/>
</dbReference>